<gene>
    <name evidence="2" type="ORF">CARN2_2742</name>
</gene>
<reference evidence="2" key="1">
    <citation type="submission" date="2009-10" db="EMBL/GenBank/DDBJ databases">
        <title>Diversity of trophic interactions inside an arsenic-rich microbial ecosystem.</title>
        <authorList>
            <person name="Bertin P.N."/>
            <person name="Heinrich-Salmeron A."/>
            <person name="Pelletier E."/>
            <person name="Goulhen-Chollet F."/>
            <person name="Arsene-Ploetze F."/>
            <person name="Gallien S."/>
            <person name="Calteau A."/>
            <person name="Vallenet D."/>
            <person name="Casiot C."/>
            <person name="Chane-Woon-Ming B."/>
            <person name="Giloteaux L."/>
            <person name="Barakat M."/>
            <person name="Bonnefoy V."/>
            <person name="Bruneel O."/>
            <person name="Chandler M."/>
            <person name="Cleiss J."/>
            <person name="Duran R."/>
            <person name="Elbaz-Poulichet F."/>
            <person name="Fonknechten N."/>
            <person name="Lauga B."/>
            <person name="Mornico D."/>
            <person name="Ortet P."/>
            <person name="Schaeffer C."/>
            <person name="Siguier P."/>
            <person name="Alexander Thil Smith A."/>
            <person name="Van Dorsselaer A."/>
            <person name="Weissenbach J."/>
            <person name="Medigue C."/>
            <person name="Le Paslier D."/>
        </authorList>
    </citation>
    <scope>NUCLEOTIDE SEQUENCE</scope>
</reference>
<dbReference type="Pfam" id="PF22776">
    <property type="entry name" value="K_trans_C"/>
    <property type="match status" value="1"/>
</dbReference>
<protein>
    <submittedName>
        <fullName evidence="2">Low affinity potassium transport system protein kup (Kup system potassium uptake protein)</fullName>
    </submittedName>
</protein>
<comment type="caution">
    <text evidence="2">The sequence shown here is derived from an EMBL/GenBank/DDBJ whole genome shotgun (WGS) entry which is preliminary data.</text>
</comment>
<dbReference type="EMBL" id="CABM01000042">
    <property type="protein sequence ID" value="CBH97270.1"/>
    <property type="molecule type" value="Genomic_DNA"/>
</dbReference>
<proteinExistence type="predicted"/>
<evidence type="ECO:0000259" key="1">
    <source>
        <dbReference type="Pfam" id="PF22776"/>
    </source>
</evidence>
<evidence type="ECO:0000313" key="2">
    <source>
        <dbReference type="EMBL" id="CBH97270.1"/>
    </source>
</evidence>
<sequence>MADFVESLRYAAIQRVEGTAVYFTPATDLVPAAFLHNLKHNKVLHERLVFLWTQTLEVPHVTGTARAVLSDKGHGIYTLHAQRGFQDAVDIQGLFADCAQFYDFEFQMNETSFFLARQTIVSARHSGMAPWREVLFAWLSRNAQAASDYFKIPPNQVIELGAQIEIY</sequence>
<dbReference type="AlphaFoldDB" id="E6PQR5"/>
<feature type="domain" description="K+ potassium transporter C-terminal" evidence="1">
    <location>
        <begin position="18"/>
        <end position="166"/>
    </location>
</feature>
<name>E6PQR5_9ZZZZ</name>
<dbReference type="InterPro" id="IPR053952">
    <property type="entry name" value="K_trans_C"/>
</dbReference>
<accession>E6PQR5</accession>
<organism evidence="2">
    <name type="scientific">mine drainage metagenome</name>
    <dbReference type="NCBI Taxonomy" id="410659"/>
    <lineage>
        <taxon>unclassified sequences</taxon>
        <taxon>metagenomes</taxon>
        <taxon>ecological metagenomes</taxon>
    </lineage>
</organism>